<comment type="caution">
    <text evidence="2">The sequence shown here is derived from an EMBL/GenBank/DDBJ whole genome shotgun (WGS) entry which is preliminary data.</text>
</comment>
<accession>A0A811PEZ7</accession>
<sequence length="190" mass="20396">MEVAMYNEGNPIMDWLCNSRSESMPALDEYDCIEPESPNNPSTFLVEELGMNEEELATFKRSLILAKKGGKKRKVVSEEDIGDYFESDSDQQGSPTYAESGDRNSDGSEVSGDGDAGGSCGNTGGVGQPSRGEDSNGGQADNNVVTGARDVQPAPLRPRSKRLKKVSVKGLYGKLGFATVNPMDYVEGKK</sequence>
<reference evidence="2" key="1">
    <citation type="submission" date="2020-10" db="EMBL/GenBank/DDBJ databases">
        <authorList>
            <person name="Han B."/>
            <person name="Lu T."/>
            <person name="Zhao Q."/>
            <person name="Huang X."/>
            <person name="Zhao Y."/>
        </authorList>
    </citation>
    <scope>NUCLEOTIDE SEQUENCE</scope>
</reference>
<proteinExistence type="predicted"/>
<keyword evidence="3" id="KW-1185">Reference proteome</keyword>
<dbReference type="OrthoDB" id="684002at2759"/>
<organism evidence="2 3">
    <name type="scientific">Miscanthus lutarioriparius</name>
    <dbReference type="NCBI Taxonomy" id="422564"/>
    <lineage>
        <taxon>Eukaryota</taxon>
        <taxon>Viridiplantae</taxon>
        <taxon>Streptophyta</taxon>
        <taxon>Embryophyta</taxon>
        <taxon>Tracheophyta</taxon>
        <taxon>Spermatophyta</taxon>
        <taxon>Magnoliopsida</taxon>
        <taxon>Liliopsida</taxon>
        <taxon>Poales</taxon>
        <taxon>Poaceae</taxon>
        <taxon>PACMAD clade</taxon>
        <taxon>Panicoideae</taxon>
        <taxon>Andropogonodae</taxon>
        <taxon>Andropogoneae</taxon>
        <taxon>Saccharinae</taxon>
        <taxon>Miscanthus</taxon>
    </lineage>
</organism>
<feature type="compositionally biased region" description="Polar residues" evidence="1">
    <location>
        <begin position="136"/>
        <end position="145"/>
    </location>
</feature>
<dbReference type="EMBL" id="CAJGYO010000006">
    <property type="protein sequence ID" value="CAD6239554.1"/>
    <property type="molecule type" value="Genomic_DNA"/>
</dbReference>
<evidence type="ECO:0000313" key="2">
    <source>
        <dbReference type="EMBL" id="CAD6239554.1"/>
    </source>
</evidence>
<evidence type="ECO:0000256" key="1">
    <source>
        <dbReference type="SAM" id="MobiDB-lite"/>
    </source>
</evidence>
<gene>
    <name evidence="2" type="ORF">NCGR_LOCUS26459</name>
</gene>
<evidence type="ECO:0000313" key="3">
    <source>
        <dbReference type="Proteomes" id="UP000604825"/>
    </source>
</evidence>
<protein>
    <submittedName>
        <fullName evidence="2">Uncharacterized protein</fullName>
    </submittedName>
</protein>
<feature type="compositionally biased region" description="Gly residues" evidence="1">
    <location>
        <begin position="114"/>
        <end position="127"/>
    </location>
</feature>
<dbReference type="Proteomes" id="UP000604825">
    <property type="component" value="Unassembled WGS sequence"/>
</dbReference>
<dbReference type="AlphaFoldDB" id="A0A811PEZ7"/>
<name>A0A811PEZ7_9POAL</name>
<feature type="region of interest" description="Disordered" evidence="1">
    <location>
        <begin position="67"/>
        <end position="162"/>
    </location>
</feature>
<feature type="compositionally biased region" description="Acidic residues" evidence="1">
    <location>
        <begin position="78"/>
        <end position="89"/>
    </location>
</feature>